<keyword evidence="4" id="KW-0805">Transcription regulation</keyword>
<name>A0ABS6FRV4_9BACL</name>
<dbReference type="InterPro" id="IPR001789">
    <property type="entry name" value="Sig_transdc_resp-reg_receiver"/>
</dbReference>
<dbReference type="EMBL" id="JAHLQJ010000011">
    <property type="protein sequence ID" value="MBU5672936.1"/>
    <property type="molecule type" value="Genomic_DNA"/>
</dbReference>
<evidence type="ECO:0000256" key="3">
    <source>
        <dbReference type="ARBA" id="ARBA00023012"/>
    </source>
</evidence>
<keyword evidence="3" id="KW-0902">Two-component regulatory system</keyword>
<evidence type="ECO:0000256" key="6">
    <source>
        <dbReference type="ARBA" id="ARBA00023163"/>
    </source>
</evidence>
<dbReference type="PANTHER" id="PTHR42713:SF3">
    <property type="entry name" value="TRANSCRIPTIONAL REGULATORY PROTEIN HPTR"/>
    <property type="match status" value="1"/>
</dbReference>
<evidence type="ECO:0000256" key="7">
    <source>
        <dbReference type="PROSITE-ProRule" id="PRU00169"/>
    </source>
</evidence>
<organism evidence="10 11">
    <name type="scientific">Paenibacillus brevis</name>
    <dbReference type="NCBI Taxonomy" id="2841508"/>
    <lineage>
        <taxon>Bacteria</taxon>
        <taxon>Bacillati</taxon>
        <taxon>Bacillota</taxon>
        <taxon>Bacilli</taxon>
        <taxon>Bacillales</taxon>
        <taxon>Paenibacillaceae</taxon>
        <taxon>Paenibacillus</taxon>
    </lineage>
</organism>
<keyword evidence="5" id="KW-0238">DNA-binding</keyword>
<dbReference type="InterPro" id="IPR018062">
    <property type="entry name" value="HTH_AraC-typ_CS"/>
</dbReference>
<dbReference type="Pfam" id="PF00072">
    <property type="entry name" value="Response_reg"/>
    <property type="match status" value="1"/>
</dbReference>
<proteinExistence type="predicted"/>
<feature type="modified residue" description="4-aspartylphosphate" evidence="7">
    <location>
        <position position="56"/>
    </location>
</feature>
<gene>
    <name evidence="10" type="ORF">KQJ23_13960</name>
</gene>
<feature type="domain" description="Response regulatory" evidence="9">
    <location>
        <begin position="4"/>
        <end position="121"/>
    </location>
</feature>
<evidence type="ECO:0000256" key="1">
    <source>
        <dbReference type="ARBA" id="ARBA00022490"/>
    </source>
</evidence>
<keyword evidence="1" id="KW-0963">Cytoplasm</keyword>
<comment type="caution">
    <text evidence="10">The sequence shown here is derived from an EMBL/GenBank/DDBJ whole genome shotgun (WGS) entry which is preliminary data.</text>
</comment>
<dbReference type="Proteomes" id="UP000743001">
    <property type="component" value="Unassembled WGS sequence"/>
</dbReference>
<evidence type="ECO:0000259" key="8">
    <source>
        <dbReference type="PROSITE" id="PS01124"/>
    </source>
</evidence>
<keyword evidence="2 7" id="KW-0597">Phosphoprotein</keyword>
<dbReference type="CDD" id="cd17536">
    <property type="entry name" value="REC_YesN-like"/>
    <property type="match status" value="1"/>
</dbReference>
<dbReference type="PROSITE" id="PS00041">
    <property type="entry name" value="HTH_ARAC_FAMILY_1"/>
    <property type="match status" value="1"/>
</dbReference>
<accession>A0ABS6FRV4</accession>
<reference evidence="10 11" key="1">
    <citation type="submission" date="2021-06" db="EMBL/GenBank/DDBJ databases">
        <authorList>
            <person name="Sun Q."/>
            <person name="Li D."/>
        </authorList>
    </citation>
    <scope>NUCLEOTIDE SEQUENCE [LARGE SCALE GENOMIC DNA]</scope>
    <source>
        <strain evidence="10 11">MSJ-6</strain>
    </source>
</reference>
<evidence type="ECO:0000259" key="9">
    <source>
        <dbReference type="PROSITE" id="PS50110"/>
    </source>
</evidence>
<feature type="domain" description="HTH araC/xylS-type" evidence="8">
    <location>
        <begin position="436"/>
        <end position="534"/>
    </location>
</feature>
<evidence type="ECO:0000256" key="2">
    <source>
        <dbReference type="ARBA" id="ARBA00022553"/>
    </source>
</evidence>
<dbReference type="Pfam" id="PF12833">
    <property type="entry name" value="HTH_18"/>
    <property type="match status" value="1"/>
</dbReference>
<dbReference type="PANTHER" id="PTHR42713">
    <property type="entry name" value="HISTIDINE KINASE-RELATED"/>
    <property type="match status" value="1"/>
</dbReference>
<dbReference type="PROSITE" id="PS50110">
    <property type="entry name" value="RESPONSE_REGULATORY"/>
    <property type="match status" value="1"/>
</dbReference>
<evidence type="ECO:0000313" key="10">
    <source>
        <dbReference type="EMBL" id="MBU5672936.1"/>
    </source>
</evidence>
<keyword evidence="6" id="KW-0804">Transcription</keyword>
<keyword evidence="11" id="KW-1185">Reference proteome</keyword>
<dbReference type="SMART" id="SM00342">
    <property type="entry name" value="HTH_ARAC"/>
    <property type="match status" value="1"/>
</dbReference>
<protein>
    <submittedName>
        <fullName evidence="10">Response regulator</fullName>
    </submittedName>
</protein>
<dbReference type="InterPro" id="IPR051552">
    <property type="entry name" value="HptR"/>
</dbReference>
<evidence type="ECO:0000256" key="5">
    <source>
        <dbReference type="ARBA" id="ARBA00023125"/>
    </source>
</evidence>
<dbReference type="RefSeq" id="WP_216479496.1">
    <property type="nucleotide sequence ID" value="NZ_JAHLQJ010000011.1"/>
</dbReference>
<dbReference type="PROSITE" id="PS01124">
    <property type="entry name" value="HTH_ARAC_FAMILY_2"/>
    <property type="match status" value="1"/>
</dbReference>
<evidence type="ECO:0000256" key="4">
    <source>
        <dbReference type="ARBA" id="ARBA00023015"/>
    </source>
</evidence>
<dbReference type="InterPro" id="IPR018060">
    <property type="entry name" value="HTH_AraC"/>
</dbReference>
<evidence type="ECO:0000313" key="11">
    <source>
        <dbReference type="Proteomes" id="UP000743001"/>
    </source>
</evidence>
<dbReference type="SMART" id="SM00448">
    <property type="entry name" value="REC"/>
    <property type="match status" value="1"/>
</dbReference>
<sequence>MNLKALLVDDEVHILNNLSKVLPWEDMGFEIVGLARNGVEALEAAVLHAPDLILCDIRMPVMDGMEFIEKARECKLNSEIILLTGYQEFEYARVGIKYGVKDYICKPINYFELEDVVRSIAAHIREARRKQNKEEWLEQAAMMFNENYMLHALLGQMTDERIQWLPEDERGEQPSVDGMLLLDLEDYARCSLSWTSHERKTWNVHIKRVLTELFRGLVPNCMVLQVREGEWCLVLHSAEWQSVTREQLAEMHTMLMNEVRETQPELSLRMCVKQESVPLRELPALYQRMQKLFILHSPDEWIVDANSLLSERNEIQENDSEDNGMQGWRFTELMTNGLRNGNSDMLLRVSSELKHYIAHSVESSGGHAEKLLHYLLIHLLREMRELQMLAADQEKKVWALLQGSLSLKELLAVILAMLDQSRDSLAAKKSSETLMMTAQNYILQHLGKDFGIEDISDYLGISCSYFCLLFKNHFGETFVEYLTRQRIETAKTLLQSSSKSITSIGAIVGYQERRYFTKVFQKYTGMTPSEYRSRESSVS</sequence>